<proteinExistence type="predicted"/>
<name>A0A7G9YKB0_9EURY</name>
<organism evidence="1">
    <name type="scientific">Candidatus Methanogaster sp. ANME-2c ERB4</name>
    <dbReference type="NCBI Taxonomy" id="2759911"/>
    <lineage>
        <taxon>Archaea</taxon>
        <taxon>Methanobacteriati</taxon>
        <taxon>Methanobacteriota</taxon>
        <taxon>Stenosarchaea group</taxon>
        <taxon>Methanomicrobia</taxon>
        <taxon>Methanosarcinales</taxon>
        <taxon>ANME-2 cluster</taxon>
        <taxon>Candidatus Methanogasteraceae</taxon>
        <taxon>Candidatus Methanogaster</taxon>
    </lineage>
</organism>
<reference evidence="1" key="1">
    <citation type="submission" date="2020-06" db="EMBL/GenBank/DDBJ databases">
        <title>Unique genomic features of the anaerobic methanotrophic archaea.</title>
        <authorList>
            <person name="Chadwick G.L."/>
            <person name="Skennerton C.T."/>
            <person name="Laso-Perez R."/>
            <person name="Leu A.O."/>
            <person name="Speth D.R."/>
            <person name="Yu H."/>
            <person name="Morgan-Lang C."/>
            <person name="Hatzenpichler R."/>
            <person name="Goudeau D."/>
            <person name="Malmstrom R."/>
            <person name="Brazelton W.J."/>
            <person name="Woyke T."/>
            <person name="Hallam S.J."/>
            <person name="Tyson G.W."/>
            <person name="Wegener G."/>
            <person name="Boetius A."/>
            <person name="Orphan V."/>
        </authorList>
    </citation>
    <scope>NUCLEOTIDE SEQUENCE</scope>
</reference>
<evidence type="ECO:0000313" key="1">
    <source>
        <dbReference type="EMBL" id="QNO48444.1"/>
    </source>
</evidence>
<protein>
    <submittedName>
        <fullName evidence="1">Uncharacterized protein</fullName>
    </submittedName>
</protein>
<dbReference type="EMBL" id="MT631345">
    <property type="protein sequence ID" value="QNO48444.1"/>
    <property type="molecule type" value="Genomic_DNA"/>
</dbReference>
<sequence>MHSPIWNDFGIWESDLFSTLPLYSDEAIIQVSEDGNTYYSVKDVWTEESTANFFDAYPKRLGAKKFEKALIGRDIRGDFKLILDFK</sequence>
<accession>A0A7G9YKB0</accession>
<dbReference type="AlphaFoldDB" id="A0A7G9YKB0"/>
<gene>
    <name evidence="1" type="ORF">BMBEPEAL_00008</name>
</gene>